<evidence type="ECO:0000313" key="3">
    <source>
        <dbReference type="EMBL" id="CAF3009569.1"/>
    </source>
</evidence>
<feature type="transmembrane region" description="Helical" evidence="2">
    <location>
        <begin position="151"/>
        <end position="173"/>
    </location>
</feature>
<feature type="compositionally biased region" description="Low complexity" evidence="1">
    <location>
        <begin position="38"/>
        <end position="71"/>
    </location>
</feature>
<evidence type="ECO:0000256" key="2">
    <source>
        <dbReference type="SAM" id="Phobius"/>
    </source>
</evidence>
<feature type="compositionally biased region" description="Polar residues" evidence="1">
    <location>
        <begin position="1"/>
        <end position="10"/>
    </location>
</feature>
<keyword evidence="4" id="KW-1185">Reference proteome</keyword>
<evidence type="ECO:0000313" key="4">
    <source>
        <dbReference type="Proteomes" id="UP000675881"/>
    </source>
</evidence>
<dbReference type="Proteomes" id="UP000675881">
    <property type="component" value="Chromosome 7"/>
</dbReference>
<name>A0A7R8HCQ7_LEPSM</name>
<dbReference type="InterPro" id="IPR029201">
    <property type="entry name" value="Jiraiya"/>
</dbReference>
<evidence type="ECO:0000256" key="1">
    <source>
        <dbReference type="SAM" id="MobiDB-lite"/>
    </source>
</evidence>
<dbReference type="AlphaFoldDB" id="A0A7R8HCQ7"/>
<sequence length="344" mass="37063">MDSPRITPTANVIGIPSIEELNTGGGGRAASPPPPLPRCDSPRPTTTTISTSRPSLNANLNNSGLNSSKVSSNARNNRIMISTLLKFLLFTSRSQRDTNSIHRQLNDNYSRRKHRHRRDNNLNATLKSRLNSSQIAKFMLMSNESGVKEMITSLGLLCIISLLLALLSLVFLLEMSPAKSKNSSQYGFDILSESSYVTVYEVTLALCALSLSLNLCCLLVCSIQFIFAIKLVKGARGRASTNAYLRDAALTRTCAIAAIVTSILIGLVIVFCGAAIVHNVFIWQKEKSHSRQYSNDNNNPLAPGGPGPGNEGKSFMGLPQATLDLSGPNGTIISAKGLELSTLV</sequence>
<feature type="transmembrane region" description="Helical" evidence="2">
    <location>
        <begin position="202"/>
        <end position="229"/>
    </location>
</feature>
<feature type="transmembrane region" description="Helical" evidence="2">
    <location>
        <begin position="250"/>
        <end position="283"/>
    </location>
</feature>
<keyword evidence="2" id="KW-0812">Transmembrane</keyword>
<dbReference type="OrthoDB" id="10056560at2759"/>
<proteinExistence type="predicted"/>
<dbReference type="PANTHER" id="PTHR39947:SF1">
    <property type="entry name" value="IP19862P"/>
    <property type="match status" value="1"/>
</dbReference>
<organism evidence="3 4">
    <name type="scientific">Lepeophtheirus salmonis</name>
    <name type="common">Salmon louse</name>
    <name type="synonym">Caligus salmonis</name>
    <dbReference type="NCBI Taxonomy" id="72036"/>
    <lineage>
        <taxon>Eukaryota</taxon>
        <taxon>Metazoa</taxon>
        <taxon>Ecdysozoa</taxon>
        <taxon>Arthropoda</taxon>
        <taxon>Crustacea</taxon>
        <taxon>Multicrustacea</taxon>
        <taxon>Hexanauplia</taxon>
        <taxon>Copepoda</taxon>
        <taxon>Siphonostomatoida</taxon>
        <taxon>Caligidae</taxon>
        <taxon>Lepeophtheirus</taxon>
    </lineage>
</organism>
<keyword evidence="2" id="KW-0472">Membrane</keyword>
<gene>
    <name evidence="3" type="ORF">LSAA_13143</name>
</gene>
<dbReference type="EMBL" id="HG994586">
    <property type="protein sequence ID" value="CAF3009569.1"/>
    <property type="molecule type" value="Genomic_DNA"/>
</dbReference>
<feature type="region of interest" description="Disordered" evidence="1">
    <location>
        <begin position="1"/>
        <end position="71"/>
    </location>
</feature>
<dbReference type="Pfam" id="PF15038">
    <property type="entry name" value="Jiraiya"/>
    <property type="match status" value="1"/>
</dbReference>
<reference evidence="3" key="1">
    <citation type="submission" date="2021-02" db="EMBL/GenBank/DDBJ databases">
        <authorList>
            <person name="Bekaert M."/>
        </authorList>
    </citation>
    <scope>NUCLEOTIDE SEQUENCE</scope>
    <source>
        <strain evidence="3">IoA-00</strain>
    </source>
</reference>
<protein>
    <submittedName>
        <fullName evidence="3">(salmon louse) hypothetical protein</fullName>
    </submittedName>
</protein>
<dbReference type="PANTHER" id="PTHR39947">
    <property type="entry name" value="IP19862P"/>
    <property type="match status" value="1"/>
</dbReference>
<keyword evidence="2" id="KW-1133">Transmembrane helix</keyword>
<accession>A0A7R8HCQ7</accession>